<dbReference type="PANTHER" id="PTHR14523">
    <property type="entry name" value="UNCHARACTERIZED PROTEIN C17ORF53 HOMOLOG"/>
    <property type="match status" value="1"/>
</dbReference>
<sequence>MADERSLIPGPAGVRQAEERARIKLFRSMFQERPGVRECTSNSYDRHVRIVNCVVEPEDPSFIDLLWKRTIEYLTGKGGHTGDWTLVKELHQIKPQWSNVPFIVAVIHKMEPNGLGDAMVILKDPTGTIQASIHRSIIADNRYGPHMKEGSVLLLKEVVVVKFERAPTYLNIVLNNITNVISKENMATSFIQESGHSGVNRNPENWLNPEDYVGSDDDEETE</sequence>
<protein>
    <recommendedName>
        <fullName evidence="2">Homologous recombination OB-fold protein OB-fold domain-containing protein</fullName>
    </recommendedName>
</protein>
<organism evidence="3 4">
    <name type="scientific">Cardamine amara subsp. amara</name>
    <dbReference type="NCBI Taxonomy" id="228776"/>
    <lineage>
        <taxon>Eukaryota</taxon>
        <taxon>Viridiplantae</taxon>
        <taxon>Streptophyta</taxon>
        <taxon>Embryophyta</taxon>
        <taxon>Tracheophyta</taxon>
        <taxon>Spermatophyta</taxon>
        <taxon>Magnoliopsida</taxon>
        <taxon>eudicotyledons</taxon>
        <taxon>Gunneridae</taxon>
        <taxon>Pentapetalae</taxon>
        <taxon>rosids</taxon>
        <taxon>malvids</taxon>
        <taxon>Brassicales</taxon>
        <taxon>Brassicaceae</taxon>
        <taxon>Cardamineae</taxon>
        <taxon>Cardamine</taxon>
    </lineage>
</organism>
<keyword evidence="4" id="KW-1185">Reference proteome</keyword>
<evidence type="ECO:0000313" key="3">
    <source>
        <dbReference type="EMBL" id="KAL1205529.1"/>
    </source>
</evidence>
<accession>A0ABD1AN10</accession>
<dbReference type="PANTHER" id="PTHR14523:SF1">
    <property type="entry name" value="HOMOLOGOUS RECOMBINATION OB-FOLD PROTEIN"/>
    <property type="match status" value="1"/>
</dbReference>
<feature type="compositionally biased region" description="Acidic residues" evidence="1">
    <location>
        <begin position="213"/>
        <end position="222"/>
    </location>
</feature>
<dbReference type="Proteomes" id="UP001558713">
    <property type="component" value="Unassembled WGS sequence"/>
</dbReference>
<proteinExistence type="predicted"/>
<feature type="region of interest" description="Disordered" evidence="1">
    <location>
        <begin position="194"/>
        <end position="222"/>
    </location>
</feature>
<name>A0ABD1AN10_CARAN</name>
<feature type="domain" description="Homologous recombination OB-fold protein OB-fold" evidence="2">
    <location>
        <begin position="100"/>
        <end position="184"/>
    </location>
</feature>
<feature type="compositionally biased region" description="Polar residues" evidence="1">
    <location>
        <begin position="194"/>
        <end position="205"/>
    </location>
</feature>
<gene>
    <name evidence="3" type="ORF">V5N11_026713</name>
</gene>
<evidence type="ECO:0000256" key="1">
    <source>
        <dbReference type="SAM" id="MobiDB-lite"/>
    </source>
</evidence>
<dbReference type="InterPro" id="IPR058570">
    <property type="entry name" value="HROB_OB"/>
</dbReference>
<dbReference type="InterPro" id="IPR028045">
    <property type="entry name" value="HROB"/>
</dbReference>
<comment type="caution">
    <text evidence="3">The sequence shown here is derived from an EMBL/GenBank/DDBJ whole genome shotgun (WGS) entry which is preliminary data.</text>
</comment>
<dbReference type="EMBL" id="JBANAX010000516">
    <property type="protein sequence ID" value="KAL1205529.1"/>
    <property type="molecule type" value="Genomic_DNA"/>
</dbReference>
<evidence type="ECO:0000313" key="4">
    <source>
        <dbReference type="Proteomes" id="UP001558713"/>
    </source>
</evidence>
<evidence type="ECO:0000259" key="2">
    <source>
        <dbReference type="Pfam" id="PF15072"/>
    </source>
</evidence>
<reference evidence="3 4" key="1">
    <citation type="submission" date="2024-04" db="EMBL/GenBank/DDBJ databases">
        <title>Genome assembly C_amara_ONT_v2.</title>
        <authorList>
            <person name="Yant L."/>
            <person name="Moore C."/>
            <person name="Slenker M."/>
        </authorList>
    </citation>
    <scope>NUCLEOTIDE SEQUENCE [LARGE SCALE GENOMIC DNA]</scope>
    <source>
        <tissue evidence="3">Leaf</tissue>
    </source>
</reference>
<dbReference type="Pfam" id="PF15072">
    <property type="entry name" value="HROB"/>
    <property type="match status" value="1"/>
</dbReference>
<dbReference type="AlphaFoldDB" id="A0ABD1AN10"/>